<dbReference type="InterPro" id="IPR010982">
    <property type="entry name" value="Lambda_DNA-bd_dom_sf"/>
</dbReference>
<gene>
    <name evidence="3" type="ORF">ACFFTL_07400</name>
</gene>
<dbReference type="SUPFAM" id="SSF47413">
    <property type="entry name" value="lambda repressor-like DNA-binding domains"/>
    <property type="match status" value="1"/>
</dbReference>
<organism evidence="3 4">
    <name type="scientific">Streptomyces yanii</name>
    <dbReference type="NCBI Taxonomy" id="78510"/>
    <lineage>
        <taxon>Bacteria</taxon>
        <taxon>Bacillati</taxon>
        <taxon>Actinomycetota</taxon>
        <taxon>Actinomycetes</taxon>
        <taxon>Kitasatosporales</taxon>
        <taxon>Streptomycetaceae</taxon>
        <taxon>Streptomyces</taxon>
    </lineage>
</organism>
<keyword evidence="4" id="KW-1185">Reference proteome</keyword>
<dbReference type="Proteomes" id="UP001589710">
    <property type="component" value="Unassembled WGS sequence"/>
</dbReference>
<proteinExistence type="predicted"/>
<feature type="domain" description="HTH cro/C1-type" evidence="2">
    <location>
        <begin position="13"/>
        <end position="85"/>
    </location>
</feature>
<evidence type="ECO:0000259" key="2">
    <source>
        <dbReference type="SMART" id="SM00530"/>
    </source>
</evidence>
<dbReference type="CDD" id="cd00093">
    <property type="entry name" value="HTH_XRE"/>
    <property type="match status" value="1"/>
</dbReference>
<name>A0ABV5R4D5_9ACTN</name>
<evidence type="ECO:0000313" key="4">
    <source>
        <dbReference type="Proteomes" id="UP001589710"/>
    </source>
</evidence>
<dbReference type="EMBL" id="JBHMCG010000034">
    <property type="protein sequence ID" value="MFB9572152.1"/>
    <property type="molecule type" value="Genomic_DNA"/>
</dbReference>
<dbReference type="InterPro" id="IPR001387">
    <property type="entry name" value="Cro/C1-type_HTH"/>
</dbReference>
<dbReference type="SMART" id="SM00530">
    <property type="entry name" value="HTH_XRE"/>
    <property type="match status" value="1"/>
</dbReference>
<sequence length="319" mass="36211">MNYDQRRAELADFLRTRRRALQPEEVGLPPRASRRTPGLRREDVADLAGISACWYSRLEQARNIRVSDHVLESLAEALRLNTEEREYLLALAHGDAPSSASVSPDGVPPALQRILDSQQPHPAIALGPRFNILAWNQARTDVYGDLTKIPPEHRHILWLFFGGYLRELIQNWEPSARSVLAEFRAATGVYVQEPWFTALVRELSQNSADFRKWWQQHEIERHHVTTREVKHPFVGRMLLEESALVVDDRSGRRIILEIPQPGTGTENKLTALSWRSHRVQAPPCHVLQRPASGNDGTTTAEREDTYGAISAAEPSPRRP</sequence>
<dbReference type="Pfam" id="PF17765">
    <property type="entry name" value="MLTR_LBD"/>
    <property type="match status" value="1"/>
</dbReference>
<dbReference type="Pfam" id="PF13560">
    <property type="entry name" value="HTH_31"/>
    <property type="match status" value="1"/>
</dbReference>
<evidence type="ECO:0000256" key="1">
    <source>
        <dbReference type="SAM" id="MobiDB-lite"/>
    </source>
</evidence>
<dbReference type="Gene3D" id="3.30.450.180">
    <property type="match status" value="1"/>
</dbReference>
<evidence type="ECO:0000313" key="3">
    <source>
        <dbReference type="EMBL" id="MFB9572152.1"/>
    </source>
</evidence>
<reference evidence="3 4" key="1">
    <citation type="submission" date="2024-09" db="EMBL/GenBank/DDBJ databases">
        <authorList>
            <person name="Sun Q."/>
            <person name="Mori K."/>
        </authorList>
    </citation>
    <scope>NUCLEOTIDE SEQUENCE [LARGE SCALE GENOMIC DNA]</scope>
    <source>
        <strain evidence="3 4">JCM 3331</strain>
    </source>
</reference>
<dbReference type="Gene3D" id="1.10.260.40">
    <property type="entry name" value="lambda repressor-like DNA-binding domains"/>
    <property type="match status" value="1"/>
</dbReference>
<comment type="caution">
    <text evidence="3">The sequence shown here is derived from an EMBL/GenBank/DDBJ whole genome shotgun (WGS) entry which is preliminary data.</text>
</comment>
<dbReference type="RefSeq" id="WP_345512805.1">
    <property type="nucleotide sequence ID" value="NZ_BAAAXD010000019.1"/>
</dbReference>
<dbReference type="PANTHER" id="PTHR35010">
    <property type="entry name" value="BLL4672 PROTEIN-RELATED"/>
    <property type="match status" value="1"/>
</dbReference>
<feature type="region of interest" description="Disordered" evidence="1">
    <location>
        <begin position="286"/>
        <end position="319"/>
    </location>
</feature>
<dbReference type="InterPro" id="IPR041413">
    <property type="entry name" value="MLTR_LBD"/>
</dbReference>
<accession>A0ABV5R4D5</accession>
<protein>
    <submittedName>
        <fullName evidence="3">Helix-turn-helix transcriptional regulator</fullName>
    </submittedName>
</protein>